<evidence type="ECO:0000256" key="6">
    <source>
        <dbReference type="RuleBase" id="RU003560"/>
    </source>
</evidence>
<dbReference type="InterPro" id="IPR005814">
    <property type="entry name" value="Aminotrans_3"/>
</dbReference>
<dbReference type="InterPro" id="IPR004637">
    <property type="entry name" value="Dat"/>
</dbReference>
<dbReference type="PIRSF" id="PIRSF000521">
    <property type="entry name" value="Transaminase_4ab_Lys_Orn"/>
    <property type="match status" value="1"/>
</dbReference>
<dbReference type="NCBIfam" id="NF005393">
    <property type="entry name" value="PRK06938.1"/>
    <property type="match status" value="1"/>
</dbReference>
<accession>A0A193FX63</accession>
<dbReference type="NCBIfam" id="TIGR00709">
    <property type="entry name" value="dat"/>
    <property type="match status" value="1"/>
</dbReference>
<dbReference type="InterPro" id="IPR015421">
    <property type="entry name" value="PyrdxlP-dep_Trfase_major"/>
</dbReference>
<protein>
    <submittedName>
        <fullName evidence="7">Diaminobutyrate--2-oxoglutarate transaminase</fullName>
    </submittedName>
</protein>
<dbReference type="PROSITE" id="PS00600">
    <property type="entry name" value="AA_TRANSFER_CLASS_3"/>
    <property type="match status" value="1"/>
</dbReference>
<evidence type="ECO:0000256" key="2">
    <source>
        <dbReference type="ARBA" id="ARBA00008954"/>
    </source>
</evidence>
<evidence type="ECO:0000256" key="4">
    <source>
        <dbReference type="ARBA" id="ARBA00022679"/>
    </source>
</evidence>
<dbReference type="FunFam" id="3.40.640.10:FF:000091">
    <property type="entry name" value="Diaminobutyrate--2-oxoglutarate aminotransferase"/>
    <property type="match status" value="1"/>
</dbReference>
<dbReference type="STRING" id="463025.BAU08_10930"/>
<dbReference type="EMBL" id="CP016171">
    <property type="protein sequence ID" value="ANN71771.1"/>
    <property type="molecule type" value="Genomic_DNA"/>
</dbReference>
<dbReference type="Proteomes" id="UP000092213">
    <property type="component" value="Chromosome"/>
</dbReference>
<dbReference type="PANTHER" id="PTHR43552:SF1">
    <property type="entry name" value="DIAMINOBUTYRATE--2-OXOGLUTARATE AMINOTRANSFERASE"/>
    <property type="match status" value="1"/>
</dbReference>
<evidence type="ECO:0000313" key="7">
    <source>
        <dbReference type="EMBL" id="ANN71771.1"/>
    </source>
</evidence>
<keyword evidence="4" id="KW-0808">Transferase</keyword>
<dbReference type="GO" id="GO:0030170">
    <property type="term" value="F:pyridoxal phosphate binding"/>
    <property type="evidence" value="ECO:0007669"/>
    <property type="project" value="InterPro"/>
</dbReference>
<dbReference type="Gene3D" id="3.90.1150.10">
    <property type="entry name" value="Aspartate Aminotransferase, domain 1"/>
    <property type="match status" value="1"/>
</dbReference>
<organism evidence="7 8">
    <name type="scientific">Bordetella bronchialis</name>
    <dbReference type="NCBI Taxonomy" id="463025"/>
    <lineage>
        <taxon>Bacteria</taxon>
        <taxon>Pseudomonadati</taxon>
        <taxon>Pseudomonadota</taxon>
        <taxon>Betaproteobacteria</taxon>
        <taxon>Burkholderiales</taxon>
        <taxon>Alcaligenaceae</taxon>
        <taxon>Bordetella</taxon>
    </lineage>
</organism>
<evidence type="ECO:0000256" key="5">
    <source>
        <dbReference type="ARBA" id="ARBA00022898"/>
    </source>
</evidence>
<dbReference type="InterPro" id="IPR015424">
    <property type="entry name" value="PyrdxlP-dep_Trfase"/>
</dbReference>
<proteinExistence type="inferred from homology"/>
<gene>
    <name evidence="7" type="ORF">BAU08_10930</name>
</gene>
<dbReference type="Pfam" id="PF00202">
    <property type="entry name" value="Aminotran_3"/>
    <property type="match status" value="1"/>
</dbReference>
<comment type="similarity">
    <text evidence="2 6">Belongs to the class-III pyridoxal-phosphate-dependent aminotransferase family.</text>
</comment>
<evidence type="ECO:0000313" key="8">
    <source>
        <dbReference type="Proteomes" id="UP000092213"/>
    </source>
</evidence>
<comment type="cofactor">
    <cofactor evidence="1">
        <name>pyridoxal 5'-phosphate</name>
        <dbReference type="ChEBI" id="CHEBI:597326"/>
    </cofactor>
</comment>
<dbReference type="AlphaFoldDB" id="A0A193FX63"/>
<keyword evidence="5 6" id="KW-0663">Pyridoxal phosphate</keyword>
<dbReference type="GO" id="GO:0008483">
    <property type="term" value="F:transaminase activity"/>
    <property type="evidence" value="ECO:0007669"/>
    <property type="project" value="UniProtKB-KW"/>
</dbReference>
<dbReference type="Gene3D" id="3.40.640.10">
    <property type="entry name" value="Type I PLP-dependent aspartate aminotransferase-like (Major domain)"/>
    <property type="match status" value="1"/>
</dbReference>
<name>A0A193FX63_9BORD</name>
<reference evidence="7 8" key="1">
    <citation type="submission" date="2016-06" db="EMBL/GenBank/DDBJ databases">
        <title>Complete genome sequences of Bordetella bronchialis and Bordetella flabilis.</title>
        <authorList>
            <person name="LiPuma J.J."/>
            <person name="Spilker T."/>
        </authorList>
    </citation>
    <scope>NUCLEOTIDE SEQUENCE [LARGE SCALE GENOMIC DNA]</scope>
    <source>
        <strain evidence="7 8">AU17976</strain>
    </source>
</reference>
<keyword evidence="3" id="KW-0032">Aminotransferase</keyword>
<dbReference type="PANTHER" id="PTHR43552">
    <property type="entry name" value="DIAMINOBUTYRATE--2-OXOGLUTARATE AMINOTRANSFERASE"/>
    <property type="match status" value="1"/>
</dbReference>
<dbReference type="CDD" id="cd00610">
    <property type="entry name" value="OAT_like"/>
    <property type="match status" value="1"/>
</dbReference>
<evidence type="ECO:0000256" key="3">
    <source>
        <dbReference type="ARBA" id="ARBA00022576"/>
    </source>
</evidence>
<dbReference type="InterPro" id="IPR049704">
    <property type="entry name" value="Aminotrans_3_PPA_site"/>
</dbReference>
<dbReference type="InterPro" id="IPR015422">
    <property type="entry name" value="PyrdxlP-dep_Trfase_small"/>
</dbReference>
<evidence type="ECO:0000256" key="1">
    <source>
        <dbReference type="ARBA" id="ARBA00001933"/>
    </source>
</evidence>
<dbReference type="SUPFAM" id="SSF53383">
    <property type="entry name" value="PLP-dependent transferases"/>
    <property type="match status" value="1"/>
</dbReference>
<sequence length="500" mass="53088">MREVHTMAYIHTATPTETELARRHDALSRPYELTDNALLRYQAGRESNARSYPRRLPLALRRAKGIYVEDVDGRVFIDCLAGAGALALGHNHPAVLEAIQAALRDDAPMLTLDLTTPAKDRFMRDLFDMLPAGFARDARVQFCGPAGTDAVEAAMKLVKSATGRGDILAFQGAYHGMTHGALQLMGNLQPKRSLNAPLAGVQFLPYPYDYRCPFGLRGDAGVRAGLNYIASVLRDPEGGVPRPAGMILEAIQGEGGVIPAPLPWLRGIRELTRDAGVPLIADEIQSGFCRTGKAFAFEHADIAPDAVVLSKAVGGGLPLAVVVYRPELDRWTGGTHAGTFRGNQLAMAAGSATMRRLREDGLAEHAAAMGQRLQGLLRQLQGDLPQVGDVRGRGLMLGVELVQPGAAAVPDAHGLAAHPALAGAVQGECLRRGLIVELGGRHGSVVRFLPPLIITEAQIDRVFEIFALSVRAALSAMPHGKESPAPAHIAAGPPALASAV</sequence>